<protein>
    <submittedName>
        <fullName evidence="2">Uncharacterized protein</fullName>
    </submittedName>
</protein>
<keyword evidence="1" id="KW-1133">Transmembrane helix</keyword>
<dbReference type="RefSeq" id="WP_284255889.1">
    <property type="nucleotide sequence ID" value="NZ_BSOS01000003.1"/>
</dbReference>
<keyword evidence="1" id="KW-0472">Membrane</keyword>
<comment type="caution">
    <text evidence="2">The sequence shown here is derived from an EMBL/GenBank/DDBJ whole genome shotgun (WGS) entry which is preliminary data.</text>
</comment>
<keyword evidence="1" id="KW-0812">Transmembrane</keyword>
<evidence type="ECO:0000313" key="3">
    <source>
        <dbReference type="Proteomes" id="UP001156641"/>
    </source>
</evidence>
<name>A0ABQ6A3C9_9PROT</name>
<accession>A0ABQ6A3C9</accession>
<reference evidence="3" key="1">
    <citation type="journal article" date="2019" name="Int. J. Syst. Evol. Microbiol.">
        <title>The Global Catalogue of Microorganisms (GCM) 10K type strain sequencing project: providing services to taxonomists for standard genome sequencing and annotation.</title>
        <authorList>
            <consortium name="The Broad Institute Genomics Platform"/>
            <consortium name="The Broad Institute Genome Sequencing Center for Infectious Disease"/>
            <person name="Wu L."/>
            <person name="Ma J."/>
        </authorList>
    </citation>
    <scope>NUCLEOTIDE SEQUENCE [LARGE SCALE GENOMIC DNA]</scope>
    <source>
        <strain evidence="3">NBRC 112502</strain>
    </source>
</reference>
<dbReference type="EMBL" id="BSOS01000003">
    <property type="protein sequence ID" value="GLR65401.1"/>
    <property type="molecule type" value="Genomic_DNA"/>
</dbReference>
<keyword evidence="3" id="KW-1185">Reference proteome</keyword>
<dbReference type="Proteomes" id="UP001156641">
    <property type="component" value="Unassembled WGS sequence"/>
</dbReference>
<gene>
    <name evidence="2" type="ORF">GCM10010909_00790</name>
</gene>
<evidence type="ECO:0000256" key="1">
    <source>
        <dbReference type="SAM" id="Phobius"/>
    </source>
</evidence>
<feature type="transmembrane region" description="Helical" evidence="1">
    <location>
        <begin position="14"/>
        <end position="32"/>
    </location>
</feature>
<sequence length="85" mass="9342">MNVITTNEQDLHSYMRTVIVGIALLLSMSWCVESLPSANLFSSHAKYSDSNYIGSVSPVRIDEHEAINNLIGFQYAPAGQAVILK</sequence>
<organism evidence="2 3">
    <name type="scientific">Acidocella aquatica</name>
    <dbReference type="NCBI Taxonomy" id="1922313"/>
    <lineage>
        <taxon>Bacteria</taxon>
        <taxon>Pseudomonadati</taxon>
        <taxon>Pseudomonadota</taxon>
        <taxon>Alphaproteobacteria</taxon>
        <taxon>Acetobacterales</taxon>
        <taxon>Acidocellaceae</taxon>
        <taxon>Acidocella</taxon>
    </lineage>
</organism>
<evidence type="ECO:0000313" key="2">
    <source>
        <dbReference type="EMBL" id="GLR65401.1"/>
    </source>
</evidence>
<proteinExistence type="predicted"/>